<feature type="transmembrane region" description="Helical" evidence="6">
    <location>
        <begin position="175"/>
        <end position="197"/>
    </location>
</feature>
<proteinExistence type="predicted"/>
<dbReference type="Pfam" id="PF01943">
    <property type="entry name" value="Polysacc_synt"/>
    <property type="match status" value="1"/>
</dbReference>
<feature type="transmembrane region" description="Helical" evidence="6">
    <location>
        <begin position="117"/>
        <end position="139"/>
    </location>
</feature>
<dbReference type="AlphaFoldDB" id="A0A150J9U3"/>
<feature type="transmembrane region" description="Helical" evidence="6">
    <location>
        <begin position="332"/>
        <end position="354"/>
    </location>
</feature>
<dbReference type="InterPro" id="IPR050833">
    <property type="entry name" value="Poly_Biosynth_Transport"/>
</dbReference>
<dbReference type="PANTHER" id="PTHR30250:SF11">
    <property type="entry name" value="O-ANTIGEN TRANSPORTER-RELATED"/>
    <property type="match status" value="1"/>
</dbReference>
<evidence type="ECO:0000313" key="8">
    <source>
        <dbReference type="EMBL" id="KYC56687.1"/>
    </source>
</evidence>
<comment type="subcellular location">
    <subcellularLocation>
        <location evidence="1">Cell membrane</location>
        <topology evidence="1">Multi-pass membrane protein</topology>
    </subcellularLocation>
</comment>
<dbReference type="PANTHER" id="PTHR30250">
    <property type="entry name" value="PST FAMILY PREDICTED COLANIC ACID TRANSPORTER"/>
    <property type="match status" value="1"/>
</dbReference>
<keyword evidence="5 6" id="KW-0472">Membrane</keyword>
<feature type="transmembrane region" description="Helical" evidence="6">
    <location>
        <begin position="236"/>
        <end position="252"/>
    </location>
</feature>
<feature type="transmembrane region" description="Helical" evidence="6">
    <location>
        <begin position="420"/>
        <end position="440"/>
    </location>
</feature>
<accession>A0A150J9U3</accession>
<dbReference type="EMBL" id="LNJB01000019">
    <property type="protein sequence ID" value="KYC54033.1"/>
    <property type="molecule type" value="Genomic_DNA"/>
</dbReference>
<reference evidence="7 9" key="1">
    <citation type="journal article" date="2016" name="ISME J.">
        <title>Chasing the elusive Euryarchaeota class WSA2: genomes reveal a uniquely fastidious methyl-reducing methanogen.</title>
        <authorList>
            <person name="Nobu M.K."/>
            <person name="Narihiro T."/>
            <person name="Kuroda K."/>
            <person name="Mei R."/>
            <person name="Liu W.T."/>
        </authorList>
    </citation>
    <scope>NUCLEOTIDE SEQUENCE [LARGE SCALE GENOMIC DNA]</scope>
    <source>
        <strain evidence="7">ADurb1013_Bin02101</strain>
        <strain evidence="8">ADurb1213_Bin02801</strain>
    </source>
</reference>
<dbReference type="GO" id="GO:0005886">
    <property type="term" value="C:plasma membrane"/>
    <property type="evidence" value="ECO:0007669"/>
    <property type="project" value="UniProtKB-SubCell"/>
</dbReference>
<keyword evidence="2" id="KW-1003">Cell membrane</keyword>
<protein>
    <submittedName>
        <fullName evidence="7">Polysaccharide biosynthesis protein</fullName>
    </submittedName>
</protein>
<feature type="transmembrane region" description="Helical" evidence="6">
    <location>
        <begin position="53"/>
        <end position="71"/>
    </location>
</feature>
<evidence type="ECO:0000313" key="9">
    <source>
        <dbReference type="Proteomes" id="UP000092420"/>
    </source>
</evidence>
<name>A0A150J9U3_9EURY</name>
<evidence type="ECO:0000313" key="7">
    <source>
        <dbReference type="EMBL" id="KYC54033.1"/>
    </source>
</evidence>
<evidence type="ECO:0000256" key="5">
    <source>
        <dbReference type="ARBA" id="ARBA00023136"/>
    </source>
</evidence>
<organism evidence="7 9">
    <name type="scientific">Candidatus Methanofastidiosum methylothiophilum</name>
    <dbReference type="NCBI Taxonomy" id="1705564"/>
    <lineage>
        <taxon>Archaea</taxon>
        <taxon>Methanobacteriati</taxon>
        <taxon>Methanobacteriota</taxon>
        <taxon>Stenosarchaea group</taxon>
        <taxon>Candidatus Methanofastidiosia</taxon>
        <taxon>Candidatus Methanofastidiosales</taxon>
        <taxon>Candidatus Methanofastidiosaceae</taxon>
        <taxon>Candidatus Methanofastidiosum</taxon>
    </lineage>
</organism>
<dbReference type="CDD" id="cd13128">
    <property type="entry name" value="MATE_Wzx_like"/>
    <property type="match status" value="1"/>
</dbReference>
<dbReference type="EMBL" id="LNJE01000017">
    <property type="protein sequence ID" value="KYC56687.1"/>
    <property type="molecule type" value="Genomic_DNA"/>
</dbReference>
<feature type="transmembrane region" description="Helical" evidence="6">
    <location>
        <begin position="151"/>
        <end position="169"/>
    </location>
</feature>
<keyword evidence="3 6" id="KW-0812">Transmembrane</keyword>
<feature type="transmembrane region" description="Helical" evidence="6">
    <location>
        <begin position="297"/>
        <end position="320"/>
    </location>
</feature>
<evidence type="ECO:0000256" key="1">
    <source>
        <dbReference type="ARBA" id="ARBA00004651"/>
    </source>
</evidence>
<sequence>MTEHKLFAQRIGLIGLTYVLTTLIRILLVPILTKNMPIEEYGIWVQVNATIGLVPPIVGLGLPFALVRFLASTEDRKDLQEGFYSISFVVLLTSGIVSLLFLIFSKTFATILFDNNIKVAMIIPAIILLQSLIDLPMNLFRVFQKIKRHSFFLILDMLFTVSFASYFIILGQGVLGAVVGLLISKILVFSGMMIFVFKEIGFGFPKFLNLRKYFNFSIPLLPSNLSNWIINSSDRYVITIFLGTAFAGYFTPGYTVGSLILTFATPLSFLLPPVLSKYYDERKFNEFNKVLKYSTKYYLLIAIPSVFGLSILSKTLLTILTTPEIANIGYLITPYTAVSYLLYGLQGIVGNILVVENKTRIIGIIMSVSAVVNLVLNILVIPLIGINGAALTTLISFIIIFVVVLYYSLKPKLFTFDINFIIKSLLASSLMSLVVIYLNPANLNNLLFTVGIGAALYFGIIFSLNGINKEEIKFFRRIVSK</sequence>
<accession>A0A150JGC0</accession>
<feature type="transmembrane region" description="Helical" evidence="6">
    <location>
        <begin position="12"/>
        <end position="33"/>
    </location>
</feature>
<dbReference type="InterPro" id="IPR002797">
    <property type="entry name" value="Polysacc_synth"/>
</dbReference>
<feature type="transmembrane region" description="Helical" evidence="6">
    <location>
        <begin position="390"/>
        <end position="408"/>
    </location>
</feature>
<keyword evidence="4 6" id="KW-1133">Transmembrane helix</keyword>
<feature type="transmembrane region" description="Helical" evidence="6">
    <location>
        <begin position="258"/>
        <end position="276"/>
    </location>
</feature>
<evidence type="ECO:0000256" key="2">
    <source>
        <dbReference type="ARBA" id="ARBA00022475"/>
    </source>
</evidence>
<evidence type="ECO:0000256" key="4">
    <source>
        <dbReference type="ARBA" id="ARBA00022989"/>
    </source>
</evidence>
<feature type="transmembrane region" description="Helical" evidence="6">
    <location>
        <begin position="83"/>
        <end position="105"/>
    </location>
</feature>
<gene>
    <name evidence="7" type="ORF">AN188_01308</name>
    <name evidence="8" type="ORF">APG09_01295</name>
</gene>
<comment type="caution">
    <text evidence="7">The sequence shown here is derived from an EMBL/GenBank/DDBJ whole genome shotgun (WGS) entry which is preliminary data.</text>
</comment>
<dbReference type="Proteomes" id="UP000092420">
    <property type="component" value="Unassembled WGS sequence"/>
</dbReference>
<accession>A0A150JHH2</accession>
<feature type="transmembrane region" description="Helical" evidence="6">
    <location>
        <begin position="446"/>
        <end position="467"/>
    </location>
</feature>
<feature type="transmembrane region" description="Helical" evidence="6">
    <location>
        <begin position="361"/>
        <end position="384"/>
    </location>
</feature>
<evidence type="ECO:0000256" key="6">
    <source>
        <dbReference type="SAM" id="Phobius"/>
    </source>
</evidence>
<evidence type="ECO:0000256" key="3">
    <source>
        <dbReference type="ARBA" id="ARBA00022692"/>
    </source>
</evidence>